<reference evidence="3" key="1">
    <citation type="journal article" date="2023" name="Int. J. Syst. Evol. Microbiol.">
        <title>Collibacillus ludicampi gen. nov., sp. nov., a new soil bacterium of the family Alicyclobacillaceae.</title>
        <authorList>
            <person name="Jojima T."/>
            <person name="Ioku Y."/>
            <person name="Fukuta Y."/>
            <person name="Shirasaka N."/>
            <person name="Matsumura Y."/>
            <person name="Mori M."/>
        </authorList>
    </citation>
    <scope>NUCLEOTIDE SEQUENCE</scope>
    <source>
        <strain evidence="3">TP075</strain>
    </source>
</reference>
<dbReference type="RefSeq" id="WP_282199603.1">
    <property type="nucleotide sequence ID" value="NZ_BOQE01000001.1"/>
</dbReference>
<evidence type="ECO:0000256" key="2">
    <source>
        <dbReference type="SAM" id="Phobius"/>
    </source>
</evidence>
<gene>
    <name evidence="3" type="ORF">DNHGIG_20610</name>
</gene>
<accession>A0AAV4LGB9</accession>
<protein>
    <submittedName>
        <fullName evidence="3">Uncharacterized protein</fullName>
    </submittedName>
</protein>
<feature type="compositionally biased region" description="Basic and acidic residues" evidence="1">
    <location>
        <begin position="335"/>
        <end position="351"/>
    </location>
</feature>
<feature type="compositionally biased region" description="Polar residues" evidence="1">
    <location>
        <begin position="424"/>
        <end position="446"/>
    </location>
</feature>
<keyword evidence="4" id="KW-1185">Reference proteome</keyword>
<feature type="region of interest" description="Disordered" evidence="1">
    <location>
        <begin position="195"/>
        <end position="229"/>
    </location>
</feature>
<feature type="compositionally biased region" description="Basic and acidic residues" evidence="1">
    <location>
        <begin position="500"/>
        <end position="523"/>
    </location>
</feature>
<keyword evidence="2" id="KW-0472">Membrane</keyword>
<feature type="transmembrane region" description="Helical" evidence="2">
    <location>
        <begin position="147"/>
        <end position="168"/>
    </location>
</feature>
<feature type="compositionally biased region" description="Basic and acidic residues" evidence="1">
    <location>
        <begin position="555"/>
        <end position="567"/>
    </location>
</feature>
<feature type="transmembrane region" description="Helical" evidence="2">
    <location>
        <begin position="48"/>
        <end position="70"/>
    </location>
</feature>
<feature type="compositionally biased region" description="Basic and acidic residues" evidence="1">
    <location>
        <begin position="477"/>
        <end position="488"/>
    </location>
</feature>
<keyword evidence="2" id="KW-1133">Transmembrane helix</keyword>
<dbReference type="AlphaFoldDB" id="A0AAV4LGB9"/>
<sequence>MSVSESTPWRDVLLHHGVGSDKRKDLAAILNRDDHPDSKAAFASPYRLTLALFALIAQLCAFVYLITLGVMMNLAYILYLAAMLAGIVILPLAIIPWDYSHSLLRWWVKGLSGSIVVRLGLSLFVGLTFLAVKIFTPNVNANDGSAIGSMLLYAVFFVFALWVLSRLWKRMQPIQRLTRVASAPLPAFAGSGGGAHSNNHMPPLSLPDDGDSSSRRIDPDRQGNNDLPALREIWGKRKPGLGKALRKAGWKALRGDIAGAAVSLTTEVAKEIAKGSGETLKVAGKGYYDIWKDTGGVSGESLKIAKDMLLKGRHWKNKQAADTFHQADAATGQENEERRNSRRPIDPDRLNVEGQTPETHDETYWNSLYREDPRRPSSQEIPAPRDAEDWQSLYQTEPQIRSKKQETNQEHGATEAEQGDRGDQASTPSAEMNQEAPSVGSRTSRSGIHHVVTDDPARAVNPDADQSGVVELSRLMGTEEHVLKRHEPSQQLGQNEPSETDDRKLGASEPVRQKREEVPKPEEEPAECNVQRINADRQMVQTDDHEGNLSIAAEKLSRVDESQDHVLSETSVEAEATDLTEKPAETEGRKQAHEEEPKTAPRIWREKPDTEPDRPVSSPFRKAPPLLSRIEQRSETEETPDQASRMNPDDPKVTL</sequence>
<proteinExistence type="predicted"/>
<feature type="compositionally biased region" description="Basic and acidic residues" evidence="1">
    <location>
        <begin position="212"/>
        <end position="223"/>
    </location>
</feature>
<feature type="transmembrane region" description="Helical" evidence="2">
    <location>
        <begin position="115"/>
        <end position="135"/>
    </location>
</feature>
<dbReference type="Proteomes" id="UP001057291">
    <property type="component" value="Unassembled WGS sequence"/>
</dbReference>
<feature type="compositionally biased region" description="Basic and acidic residues" evidence="1">
    <location>
        <begin position="358"/>
        <end position="388"/>
    </location>
</feature>
<keyword evidence="2" id="KW-0812">Transmembrane</keyword>
<dbReference type="EMBL" id="BOQE01000001">
    <property type="protein sequence ID" value="GIM46512.1"/>
    <property type="molecule type" value="Genomic_DNA"/>
</dbReference>
<feature type="region of interest" description="Disordered" evidence="1">
    <location>
        <begin position="324"/>
        <end position="655"/>
    </location>
</feature>
<evidence type="ECO:0000313" key="4">
    <source>
        <dbReference type="Proteomes" id="UP001057291"/>
    </source>
</evidence>
<evidence type="ECO:0000256" key="1">
    <source>
        <dbReference type="SAM" id="MobiDB-lite"/>
    </source>
</evidence>
<name>A0AAV4LGB9_9BACL</name>
<comment type="caution">
    <text evidence="3">The sequence shown here is derived from an EMBL/GenBank/DDBJ whole genome shotgun (WGS) entry which is preliminary data.</text>
</comment>
<organism evidence="3 4">
    <name type="scientific">Collibacillus ludicampi</name>
    <dbReference type="NCBI Taxonomy" id="2771369"/>
    <lineage>
        <taxon>Bacteria</taxon>
        <taxon>Bacillati</taxon>
        <taxon>Bacillota</taxon>
        <taxon>Bacilli</taxon>
        <taxon>Bacillales</taxon>
        <taxon>Alicyclobacillaceae</taxon>
        <taxon>Collibacillus</taxon>
    </lineage>
</organism>
<evidence type="ECO:0000313" key="3">
    <source>
        <dbReference type="EMBL" id="GIM46512.1"/>
    </source>
</evidence>
<feature type="transmembrane region" description="Helical" evidence="2">
    <location>
        <begin position="76"/>
        <end position="95"/>
    </location>
</feature>
<feature type="compositionally biased region" description="Basic and acidic residues" evidence="1">
    <location>
        <begin position="403"/>
        <end position="423"/>
    </location>
</feature>
<feature type="compositionally biased region" description="Basic and acidic residues" evidence="1">
    <location>
        <begin position="579"/>
        <end position="614"/>
    </location>
</feature>